<dbReference type="InterPro" id="IPR013486">
    <property type="entry name" value="SpoIID/LytB"/>
</dbReference>
<sequence length="578" mass="63855">MFKKAKRHTVYGKHFLLLGIFFSAFVSFVFRFSFFVYADCANANNAESFQCQIDQIQREIDQIKPAHDKNKAELASLRVKLSSLNAKINSLSRQLDTVEKNLEDREASLAVRQQLFEEKTKRHYMVLRQQDPLAPFLLADTATDLLQQIAIRSRVIAQDQQDIVKIAQDINDLENDKQTLTKNRSSLQTAQSSLNKNADFLAGEVAKVEKYIQGLTQKQKNLIAAKLASLHLPTSLGAGPLLCTDDRKIDPGFSPGFAFYTYGIPHRVGLNQYGAYGRAKAGQNYRDILNAYYQGVSLDKKENITLSVNGYGNLVMETYLLGIAEMPGDWPLEALKAQAVAARSYAWSYTNGGAKSICTTQACQVYKGSNRGGNWEQAVKATEGEVLSSGGSPITAWYASTFGGYELASADIGWSPTSWTKRMRDTSGDVGSFGDLNNLSYDKDSPCFYAAQGFRKEYNKSAWLKGDEVADIVNSLKLSKADSGTQSHLSQPDKSDSDTWDQGRVKRELSSRGTTPYNSISSVSVSDWDTGMGKTNSVSVSGDAGSDTFSGDEFKTFFNLRAPGNIQIVGPLFNIERR</sequence>
<feature type="domain" description="Sporulation stage II protein D amidase enhancer LytB N-terminal" evidence="3">
    <location>
        <begin position="313"/>
        <end position="387"/>
    </location>
</feature>
<reference evidence="4 5" key="1">
    <citation type="journal article" date="2016" name="Nat. Commun.">
        <title>Thousands of microbial genomes shed light on interconnected biogeochemical processes in an aquifer system.</title>
        <authorList>
            <person name="Anantharaman K."/>
            <person name="Brown C.T."/>
            <person name="Hug L.A."/>
            <person name="Sharon I."/>
            <person name="Castelle C.J."/>
            <person name="Probst A.J."/>
            <person name="Thomas B.C."/>
            <person name="Singh A."/>
            <person name="Wilkins M.J."/>
            <person name="Karaoz U."/>
            <person name="Brodie E.L."/>
            <person name="Williams K.H."/>
            <person name="Hubbard S.S."/>
            <person name="Banfield J.F."/>
        </authorList>
    </citation>
    <scope>NUCLEOTIDE SEQUENCE [LARGE SCALE GENOMIC DNA]</scope>
</reference>
<feature type="coiled-coil region" evidence="1">
    <location>
        <begin position="156"/>
        <end position="190"/>
    </location>
</feature>
<evidence type="ECO:0000313" key="4">
    <source>
        <dbReference type="EMBL" id="OGY08131.1"/>
    </source>
</evidence>
<feature type="region of interest" description="Disordered" evidence="2">
    <location>
        <begin position="483"/>
        <end position="516"/>
    </location>
</feature>
<dbReference type="InterPro" id="IPR013693">
    <property type="entry name" value="SpoIID/LytB_N"/>
</dbReference>
<evidence type="ECO:0000259" key="3">
    <source>
        <dbReference type="Pfam" id="PF08486"/>
    </source>
</evidence>
<dbReference type="GO" id="GO:0030435">
    <property type="term" value="P:sporulation resulting in formation of a cellular spore"/>
    <property type="evidence" value="ECO:0007669"/>
    <property type="project" value="InterPro"/>
</dbReference>
<dbReference type="STRING" id="1797513.A2782_03915"/>
<dbReference type="AlphaFoldDB" id="A0A1G1UYG6"/>
<name>A0A1G1UYG6_9BACT</name>
<dbReference type="EMBL" id="MHBW01000031">
    <property type="protein sequence ID" value="OGY08131.1"/>
    <property type="molecule type" value="Genomic_DNA"/>
</dbReference>
<evidence type="ECO:0000256" key="1">
    <source>
        <dbReference type="SAM" id="Coils"/>
    </source>
</evidence>
<gene>
    <name evidence="4" type="ORF">A2782_03915</name>
</gene>
<proteinExistence type="predicted"/>
<dbReference type="NCBIfam" id="TIGR02669">
    <property type="entry name" value="SpoIID_LytB"/>
    <property type="match status" value="1"/>
</dbReference>
<dbReference type="Gene3D" id="6.10.250.3150">
    <property type="match status" value="1"/>
</dbReference>
<feature type="compositionally biased region" description="Basic and acidic residues" evidence="2">
    <location>
        <begin position="491"/>
        <end position="510"/>
    </location>
</feature>
<organism evidence="4 5">
    <name type="scientific">Candidatus Blackburnbacteria bacterium RIFCSPHIGHO2_01_FULL_43_15b</name>
    <dbReference type="NCBI Taxonomy" id="1797513"/>
    <lineage>
        <taxon>Bacteria</taxon>
        <taxon>Candidatus Blackburniibacteriota</taxon>
    </lineage>
</organism>
<protein>
    <recommendedName>
        <fullName evidence="3">Sporulation stage II protein D amidase enhancer LytB N-terminal domain-containing protein</fullName>
    </recommendedName>
</protein>
<dbReference type="Proteomes" id="UP000177967">
    <property type="component" value="Unassembled WGS sequence"/>
</dbReference>
<evidence type="ECO:0000313" key="5">
    <source>
        <dbReference type="Proteomes" id="UP000177967"/>
    </source>
</evidence>
<keyword evidence="1" id="KW-0175">Coiled coil</keyword>
<comment type="caution">
    <text evidence="4">The sequence shown here is derived from an EMBL/GenBank/DDBJ whole genome shotgun (WGS) entry which is preliminary data.</text>
</comment>
<accession>A0A1G1UYG6</accession>
<dbReference type="Pfam" id="PF08486">
    <property type="entry name" value="SpoIID"/>
    <property type="match status" value="1"/>
</dbReference>
<feature type="coiled-coil region" evidence="1">
    <location>
        <begin position="74"/>
        <end position="108"/>
    </location>
</feature>
<evidence type="ECO:0000256" key="2">
    <source>
        <dbReference type="SAM" id="MobiDB-lite"/>
    </source>
</evidence>